<feature type="compositionally biased region" description="Basic and acidic residues" evidence="1">
    <location>
        <begin position="335"/>
        <end position="344"/>
    </location>
</feature>
<feature type="compositionally biased region" description="Basic and acidic residues" evidence="1">
    <location>
        <begin position="238"/>
        <end position="263"/>
    </location>
</feature>
<protein>
    <recommendedName>
        <fullName evidence="2">MobA/VirD2-like nuclease domain-containing protein</fullName>
    </recommendedName>
</protein>
<reference evidence="4" key="1">
    <citation type="submission" date="2017-01" db="EMBL/GenBank/DDBJ databases">
        <title>Komagataeibacter sp. MSKU9 whole genome sequencing project.</title>
        <authorList>
            <person name="Matsutani M."/>
            <person name="Naloka K."/>
            <person name="Theeragool G."/>
            <person name="Yakushi T."/>
            <person name="Matsushita K."/>
        </authorList>
    </citation>
    <scope>NUCLEOTIDE SEQUENCE [LARGE SCALE GENOMIC DNA]</scope>
    <source>
        <strain evidence="4">MSKU9</strain>
    </source>
</reference>
<feature type="region of interest" description="Disordered" evidence="1">
    <location>
        <begin position="606"/>
        <end position="628"/>
    </location>
</feature>
<sequence length="628" mass="71717">MDARASGLKYGFHHFKISPEREISREQARQDFQAIAYEYGFDLSDAVIVEHQKQRTKKENSAIHWHMIVPHYNQKTGRALDCRNSYKRNEKLSRLSEIRTGQTIIQGRHNRAVFHALKAEGKEQEAQAIQHTTEGDLPGASFSTNQQRKAERKGISLPEEKQAITDIWSQSDGLKAFIAGLDNAGYTFQKGDKKDTFIIMKDSTLIGSANRLLKMKKGDFARLYNQYQEDLKNVQLDKERERQHGNQEGRNAQDAHTGQKEGRGYQNPSEVTQATTRPGEETRTTETPTATRGKPDIDEGENGHGTNPGLANRQQARRRTGGPDSTNSGFAGNDSRTKQTDNHLSESYIKNAVTSAKIRKRGTFKKREKFTIITPEYLQNIKDKLAKEKTGNKDFYREQYKNIKEQEYHIDTYNKSIDTSVSLLLVDMFLRLFGYSLKKDKPTPVIKKPDVSPPVSKSDFDLMTEQEKKTVTYKAYGLYRSSYETYANLCKKHDVPHDDFQGWLNDLGGDYMSEQIINLYPEIYMRELDKSANEYDRMASAELRKIWNNETSEYESQFANTDGIKTHITHLHGEIREQIKLEHENKLLDAEVAKVAAEYHGTVNAKTQSDATTGHDKGHDTGDGLRIK</sequence>
<gene>
    <name evidence="3" type="ORF">MSKU9_0835</name>
</gene>
<organism evidence="3 4">
    <name type="scientific">Komagataeibacter diospyri</name>
    <dbReference type="NCBI Taxonomy" id="1932662"/>
    <lineage>
        <taxon>Bacteria</taxon>
        <taxon>Pseudomonadati</taxon>
        <taxon>Pseudomonadota</taxon>
        <taxon>Alphaproteobacteria</taxon>
        <taxon>Acetobacterales</taxon>
        <taxon>Acetobacteraceae</taxon>
        <taxon>Komagataeibacter</taxon>
    </lineage>
</organism>
<proteinExistence type="predicted"/>
<feature type="region of interest" description="Disordered" evidence="1">
    <location>
        <begin position="132"/>
        <end position="156"/>
    </location>
</feature>
<dbReference type="InterPro" id="IPR005094">
    <property type="entry name" value="Endonuclease_MobA/VirD2"/>
</dbReference>
<feature type="region of interest" description="Disordered" evidence="1">
    <location>
        <begin position="238"/>
        <end position="346"/>
    </location>
</feature>
<dbReference type="AlphaFoldDB" id="A0A4P5NRB3"/>
<dbReference type="Proteomes" id="UP000315095">
    <property type="component" value="Unassembled WGS sequence"/>
</dbReference>
<evidence type="ECO:0000259" key="2">
    <source>
        <dbReference type="Pfam" id="PF03432"/>
    </source>
</evidence>
<comment type="caution">
    <text evidence="3">The sequence shown here is derived from an EMBL/GenBank/DDBJ whole genome shotgun (WGS) entry which is preliminary data.</text>
</comment>
<keyword evidence="4" id="KW-1185">Reference proteome</keyword>
<dbReference type="Pfam" id="PF03432">
    <property type="entry name" value="Relaxase"/>
    <property type="match status" value="1"/>
</dbReference>
<accession>A0A4P5NRB3</accession>
<dbReference type="EMBL" id="BDLU01000026">
    <property type="protein sequence ID" value="GCE82694.1"/>
    <property type="molecule type" value="Genomic_DNA"/>
</dbReference>
<feature type="compositionally biased region" description="Basic and acidic residues" evidence="1">
    <location>
        <begin position="613"/>
        <end position="628"/>
    </location>
</feature>
<name>A0A4P5NRB3_9PROT</name>
<evidence type="ECO:0000313" key="3">
    <source>
        <dbReference type="EMBL" id="GCE82694.1"/>
    </source>
</evidence>
<evidence type="ECO:0000313" key="4">
    <source>
        <dbReference type="Proteomes" id="UP000315095"/>
    </source>
</evidence>
<feature type="domain" description="MobA/VirD2-like nuclease" evidence="2">
    <location>
        <begin position="16"/>
        <end position="97"/>
    </location>
</feature>
<evidence type="ECO:0000256" key="1">
    <source>
        <dbReference type="SAM" id="MobiDB-lite"/>
    </source>
</evidence>